<dbReference type="Pfam" id="PF01029">
    <property type="entry name" value="NusB"/>
    <property type="match status" value="1"/>
</dbReference>
<dbReference type="InterPro" id="IPR001678">
    <property type="entry name" value="MeTrfase_RsmB-F_NOP2_dom"/>
</dbReference>
<keyword evidence="3" id="KW-0949">S-adenosyl-L-methionine</keyword>
<dbReference type="CDD" id="cd02440">
    <property type="entry name" value="AdoMet_MTases"/>
    <property type="match status" value="1"/>
</dbReference>
<evidence type="ECO:0000256" key="2">
    <source>
        <dbReference type="ARBA" id="ARBA00022679"/>
    </source>
</evidence>
<dbReference type="InterPro" id="IPR006027">
    <property type="entry name" value="NusB_RsmB_TIM44"/>
</dbReference>
<evidence type="ECO:0000256" key="3">
    <source>
        <dbReference type="ARBA" id="ARBA00022691"/>
    </source>
</evidence>
<dbReference type="PRINTS" id="PR02008">
    <property type="entry name" value="RCMTFAMILY"/>
</dbReference>
<dbReference type="InterPro" id="IPR023267">
    <property type="entry name" value="RCMT"/>
</dbReference>
<dbReference type="InterPro" id="IPR049560">
    <property type="entry name" value="MeTrfase_RsmB-F_NOP2_cat"/>
</dbReference>
<dbReference type="SUPFAM" id="SSF48013">
    <property type="entry name" value="NusB-like"/>
    <property type="match status" value="1"/>
</dbReference>
<protein>
    <submittedName>
        <fullName evidence="6">Unannotated protein</fullName>
    </submittedName>
</protein>
<gene>
    <name evidence="6" type="ORF">UFOPK4366_00213</name>
</gene>
<reference evidence="6" key="1">
    <citation type="submission" date="2020-05" db="EMBL/GenBank/DDBJ databases">
        <authorList>
            <person name="Chiriac C."/>
            <person name="Salcher M."/>
            <person name="Ghai R."/>
            <person name="Kavagutti S V."/>
        </authorList>
    </citation>
    <scope>NUCLEOTIDE SEQUENCE</scope>
</reference>
<dbReference type="PANTHER" id="PTHR22807:SF53">
    <property type="entry name" value="RIBOSOMAL RNA SMALL SUBUNIT METHYLTRANSFERASE B-RELATED"/>
    <property type="match status" value="1"/>
</dbReference>
<name>A0A6J7U3B4_9ZZZZ</name>
<sequence length="443" mass="49216">MSESNGLQSRRVALKALISIEKERSYANLALPNFLKESNLSVADKALVTEIVYGSIRLRGTYDKIIDSVSNRAVDTLDLEVREILRMGAHQLLNMRVASHAAVDTAVTLTKQEINQSSSGFVNAILRKVSKFDFEQWITNLGFTDKLDQLSIQYAHPRWILESYLIRLGDMNRVEQECIANNKNPKVCVIGWPNQATQAELLESNAVFSPAPWVDSGVEISGDPADIHAIKGLRASVQDQGSFLVSKAFVDIPLDEDDFWLDLCAGPGGKSALLDRWAKERNISFVANEISPHRAKLMQRSTDQIVLSDGLVPAFREESFSRILVDAPCSGLGALRRRPDARWRKKSAEISDLVSIQNGLLENASKLIKVGGLLGYVTCSPHPAETIENVEKFLVNHLNFKAIPAVQYFPKDMNLQESNSVQLWPGLHGTDGMFLAVFQRTSK</sequence>
<feature type="domain" description="SAM-dependent MTase RsmB/NOP-type" evidence="5">
    <location>
        <begin position="160"/>
        <end position="441"/>
    </location>
</feature>
<dbReference type="PANTHER" id="PTHR22807">
    <property type="entry name" value="NOP2 YEAST -RELATED NOL1/NOP2/FMU SUN DOMAIN-CONTAINING"/>
    <property type="match status" value="1"/>
</dbReference>
<organism evidence="6">
    <name type="scientific">freshwater metagenome</name>
    <dbReference type="NCBI Taxonomy" id="449393"/>
    <lineage>
        <taxon>unclassified sequences</taxon>
        <taxon>metagenomes</taxon>
        <taxon>ecological metagenomes</taxon>
    </lineage>
</organism>
<dbReference type="AlphaFoldDB" id="A0A6J7U3B4"/>
<proteinExistence type="predicted"/>
<dbReference type="InterPro" id="IPR035926">
    <property type="entry name" value="NusB-like_sf"/>
</dbReference>
<dbReference type="InterPro" id="IPR029063">
    <property type="entry name" value="SAM-dependent_MTases_sf"/>
</dbReference>
<dbReference type="SUPFAM" id="SSF53335">
    <property type="entry name" value="S-adenosyl-L-methionine-dependent methyltransferases"/>
    <property type="match status" value="1"/>
</dbReference>
<evidence type="ECO:0000256" key="4">
    <source>
        <dbReference type="ARBA" id="ARBA00022884"/>
    </source>
</evidence>
<keyword evidence="2" id="KW-0808">Transferase</keyword>
<dbReference type="EMBL" id="CAFBQS010000019">
    <property type="protein sequence ID" value="CAB5059692.1"/>
    <property type="molecule type" value="Genomic_DNA"/>
</dbReference>
<dbReference type="GO" id="GO:0006355">
    <property type="term" value="P:regulation of DNA-templated transcription"/>
    <property type="evidence" value="ECO:0007669"/>
    <property type="project" value="InterPro"/>
</dbReference>
<dbReference type="GO" id="GO:0003723">
    <property type="term" value="F:RNA binding"/>
    <property type="evidence" value="ECO:0007669"/>
    <property type="project" value="UniProtKB-KW"/>
</dbReference>
<evidence type="ECO:0000259" key="5">
    <source>
        <dbReference type="PROSITE" id="PS51686"/>
    </source>
</evidence>
<dbReference type="GO" id="GO:0001510">
    <property type="term" value="P:RNA methylation"/>
    <property type="evidence" value="ECO:0007669"/>
    <property type="project" value="InterPro"/>
</dbReference>
<dbReference type="Gene3D" id="1.10.940.10">
    <property type="entry name" value="NusB-like"/>
    <property type="match status" value="1"/>
</dbReference>
<dbReference type="Gene3D" id="3.40.50.150">
    <property type="entry name" value="Vaccinia Virus protein VP39"/>
    <property type="match status" value="1"/>
</dbReference>
<evidence type="ECO:0000313" key="6">
    <source>
        <dbReference type="EMBL" id="CAB5059692.1"/>
    </source>
</evidence>
<dbReference type="PROSITE" id="PS51686">
    <property type="entry name" value="SAM_MT_RSMB_NOP"/>
    <property type="match status" value="1"/>
</dbReference>
<dbReference type="Pfam" id="PF01189">
    <property type="entry name" value="Methyltr_RsmB-F"/>
    <property type="match status" value="1"/>
</dbReference>
<dbReference type="GO" id="GO:0008173">
    <property type="term" value="F:RNA methyltransferase activity"/>
    <property type="evidence" value="ECO:0007669"/>
    <property type="project" value="InterPro"/>
</dbReference>
<evidence type="ECO:0000256" key="1">
    <source>
        <dbReference type="ARBA" id="ARBA00022603"/>
    </source>
</evidence>
<accession>A0A6J7U3B4</accession>
<keyword evidence="1" id="KW-0489">Methyltransferase</keyword>
<keyword evidence="4" id="KW-0694">RNA-binding</keyword>